<dbReference type="SMART" id="SM00332">
    <property type="entry name" value="PP2Cc"/>
    <property type="match status" value="1"/>
</dbReference>
<evidence type="ECO:0000259" key="1">
    <source>
        <dbReference type="PROSITE" id="PS51746"/>
    </source>
</evidence>
<sequence length="649" mass="71028">MFIETRGARDPALCPSAGTLSRGLVSSITLGRRATDTHDPNPSHRHVPTSQLAQSVAQMHRAAVRAFRTSQGHHSSLRSQARIQVRTIRRSHPSASSFHRQHHNASNVPLRSSMYFRRLPAALASGLILGYGAWYYNGADIAPGSYAVTQSFTSTQGAADAAPTRTVLVVGADELTQGTIVGEGPLYKSSTEDGRRIVEMLTPEQATSKLRRQEQSFWVNRGQGVTRYDLVQLGSNDPIEDDHAEKIVEVPSRAAEEEVSSSDWMFWGVFDGHSGWTTSATLRESLISYVARELNSTYKASDNAVPAPEAIDSAIKAGFTRLDHEIVHKSVEKVFKASSKAVAAELLQPALSGSCALLSFYDSRSKLLRVACTGDSRAVLGRRTKSGKWIATALSEDQTGGNPTEAARLRMEHPGEEHVVRNGRVLGGLEPTRAFGDAVYKWSRDVAGRLRENFFGRSPSPLLKTPPYVTAEPIVTTTKIEPENGDFVVLATDGLWEMLTNEEVVGLVGQWIETQKSGKPSSQFDKAWTKVFGSQSKPLPVEQGRDAAGFDGKTPIRVQQWGIDPEARDRFVVRDKNVATHLVRNALGGANDEQVCALLTLPSPFSRRYRDDLTVQVIFFGHGDKTSEKTGDVTVNLDATTDQDPRARL</sequence>
<dbReference type="GO" id="GO:0005739">
    <property type="term" value="C:mitochondrion"/>
    <property type="evidence" value="ECO:0007669"/>
    <property type="project" value="TreeGrafter"/>
</dbReference>
<reference evidence="2 3" key="1">
    <citation type="journal article" date="2018" name="PLoS Pathog.">
        <title>Evolution of structural diversity of trichothecenes, a family of toxins produced by plant pathogenic and entomopathogenic fungi.</title>
        <authorList>
            <person name="Proctor R.H."/>
            <person name="McCormick S.P."/>
            <person name="Kim H.S."/>
            <person name="Cardoza R.E."/>
            <person name="Stanley A.M."/>
            <person name="Lindo L."/>
            <person name="Kelly A."/>
            <person name="Brown D.W."/>
            <person name="Lee T."/>
            <person name="Vaughan M.M."/>
            <person name="Alexander N.J."/>
            <person name="Busman M."/>
            <person name="Gutierrez S."/>
        </authorList>
    </citation>
    <scope>NUCLEOTIDE SEQUENCE [LARGE SCALE GENOMIC DNA]</scope>
    <source>
        <strain evidence="2 3">IBT 40837</strain>
    </source>
</reference>
<comment type="caution">
    <text evidence="2">The sequence shown here is derived from an EMBL/GenBank/DDBJ whole genome shotgun (WGS) entry which is preliminary data.</text>
</comment>
<dbReference type="OrthoDB" id="420076at2759"/>
<feature type="domain" description="PPM-type phosphatase" evidence="1">
    <location>
        <begin position="225"/>
        <end position="620"/>
    </location>
</feature>
<name>A0A395P071_TRIAR</name>
<dbReference type="InterPro" id="IPR036457">
    <property type="entry name" value="PPM-type-like_dom_sf"/>
</dbReference>
<dbReference type="PANTHER" id="PTHR13832">
    <property type="entry name" value="PROTEIN PHOSPHATASE 2C"/>
    <property type="match status" value="1"/>
</dbReference>
<protein>
    <submittedName>
        <fullName evidence="2">Phosphatase 2c</fullName>
    </submittedName>
</protein>
<dbReference type="PROSITE" id="PS51746">
    <property type="entry name" value="PPM_2"/>
    <property type="match status" value="1"/>
</dbReference>
<gene>
    <name evidence="2" type="ORF">TARUN_452</name>
</gene>
<accession>A0A395P071</accession>
<evidence type="ECO:0000313" key="2">
    <source>
        <dbReference type="EMBL" id="RFU81750.1"/>
    </source>
</evidence>
<dbReference type="STRING" id="490622.A0A395P071"/>
<dbReference type="GO" id="GO:0004741">
    <property type="term" value="F:[pyruvate dehydrogenase (acetyl-transferring)]-phosphatase activity"/>
    <property type="evidence" value="ECO:0007669"/>
    <property type="project" value="TreeGrafter"/>
</dbReference>
<dbReference type="SUPFAM" id="SSF81606">
    <property type="entry name" value="PP2C-like"/>
    <property type="match status" value="1"/>
</dbReference>
<keyword evidence="3" id="KW-1185">Reference proteome</keyword>
<evidence type="ECO:0000313" key="3">
    <source>
        <dbReference type="Proteomes" id="UP000266272"/>
    </source>
</evidence>
<proteinExistence type="predicted"/>
<organism evidence="2 3">
    <name type="scientific">Trichoderma arundinaceum</name>
    <dbReference type="NCBI Taxonomy" id="490622"/>
    <lineage>
        <taxon>Eukaryota</taxon>
        <taxon>Fungi</taxon>
        <taxon>Dikarya</taxon>
        <taxon>Ascomycota</taxon>
        <taxon>Pezizomycotina</taxon>
        <taxon>Sordariomycetes</taxon>
        <taxon>Hypocreomycetidae</taxon>
        <taxon>Hypocreales</taxon>
        <taxon>Hypocreaceae</taxon>
        <taxon>Trichoderma</taxon>
    </lineage>
</organism>
<dbReference type="Proteomes" id="UP000266272">
    <property type="component" value="Unassembled WGS sequence"/>
</dbReference>
<dbReference type="PANTHER" id="PTHR13832:SF792">
    <property type="entry name" value="GM14286P"/>
    <property type="match status" value="1"/>
</dbReference>
<dbReference type="CDD" id="cd00143">
    <property type="entry name" value="PP2Cc"/>
    <property type="match status" value="1"/>
</dbReference>
<dbReference type="EMBL" id="PXOA01000028">
    <property type="protein sequence ID" value="RFU81750.1"/>
    <property type="molecule type" value="Genomic_DNA"/>
</dbReference>
<dbReference type="InterPro" id="IPR015655">
    <property type="entry name" value="PP2C"/>
</dbReference>
<dbReference type="Gene3D" id="3.60.40.10">
    <property type="entry name" value="PPM-type phosphatase domain"/>
    <property type="match status" value="1"/>
</dbReference>
<dbReference type="AlphaFoldDB" id="A0A395P071"/>
<dbReference type="Pfam" id="PF00481">
    <property type="entry name" value="PP2C"/>
    <property type="match status" value="1"/>
</dbReference>
<dbReference type="InterPro" id="IPR001932">
    <property type="entry name" value="PPM-type_phosphatase-like_dom"/>
</dbReference>